<evidence type="ECO:0000256" key="2">
    <source>
        <dbReference type="SAM" id="Phobius"/>
    </source>
</evidence>
<evidence type="ECO:0000256" key="1">
    <source>
        <dbReference type="SAM" id="MobiDB-lite"/>
    </source>
</evidence>
<feature type="transmembrane region" description="Helical" evidence="2">
    <location>
        <begin position="518"/>
        <end position="541"/>
    </location>
</feature>
<keyword evidence="2" id="KW-0472">Membrane</keyword>
<dbReference type="Gene3D" id="3.30.70.1230">
    <property type="entry name" value="Nucleotide cyclase"/>
    <property type="match status" value="1"/>
</dbReference>
<name>A0A7T7XQT4_9SPIR</name>
<dbReference type="RefSeq" id="WP_215628069.1">
    <property type="nucleotide sequence ID" value="NZ_CP067089.2"/>
</dbReference>
<feature type="transmembrane region" description="Helical" evidence="2">
    <location>
        <begin position="547"/>
        <end position="567"/>
    </location>
</feature>
<evidence type="ECO:0008006" key="5">
    <source>
        <dbReference type="Google" id="ProtNLM"/>
    </source>
</evidence>
<dbReference type="SUPFAM" id="SSF55073">
    <property type="entry name" value="Nucleotide cyclase"/>
    <property type="match status" value="1"/>
</dbReference>
<evidence type="ECO:0000313" key="3">
    <source>
        <dbReference type="EMBL" id="QQO10764.1"/>
    </source>
</evidence>
<reference evidence="3" key="1">
    <citation type="submission" date="2021-01" db="EMBL/GenBank/DDBJ databases">
        <title>Description of Breznakiella homolactica.</title>
        <authorList>
            <person name="Song Y."/>
            <person name="Brune A."/>
        </authorList>
    </citation>
    <scope>NUCLEOTIDE SEQUENCE</scope>
    <source>
        <strain evidence="3">RmG30</strain>
    </source>
</reference>
<keyword evidence="2" id="KW-0812">Transmembrane</keyword>
<dbReference type="EMBL" id="CP067089">
    <property type="protein sequence ID" value="QQO10764.1"/>
    <property type="molecule type" value="Genomic_DNA"/>
</dbReference>
<organism evidence="3 4">
    <name type="scientific">Breznakiella homolactica</name>
    <dbReference type="NCBI Taxonomy" id="2798577"/>
    <lineage>
        <taxon>Bacteria</taxon>
        <taxon>Pseudomonadati</taxon>
        <taxon>Spirochaetota</taxon>
        <taxon>Spirochaetia</taxon>
        <taxon>Spirochaetales</taxon>
        <taxon>Breznakiellaceae</taxon>
        <taxon>Breznakiella</taxon>
    </lineage>
</organism>
<evidence type="ECO:0000313" key="4">
    <source>
        <dbReference type="Proteomes" id="UP000595917"/>
    </source>
</evidence>
<accession>A0A7T7XQT4</accession>
<feature type="region of interest" description="Disordered" evidence="1">
    <location>
        <begin position="669"/>
        <end position="700"/>
    </location>
</feature>
<keyword evidence="4" id="KW-1185">Reference proteome</keyword>
<dbReference type="InterPro" id="IPR029787">
    <property type="entry name" value="Nucleotide_cyclase"/>
</dbReference>
<dbReference type="KEGG" id="bhc:JFL75_07565"/>
<keyword evidence="2" id="KW-1133">Transmembrane helix</keyword>
<feature type="transmembrane region" description="Helical" evidence="2">
    <location>
        <begin position="7"/>
        <end position="29"/>
    </location>
</feature>
<feature type="transmembrane region" description="Helical" evidence="2">
    <location>
        <begin position="495"/>
        <end position="511"/>
    </location>
</feature>
<protein>
    <recommendedName>
        <fullName evidence="5">Guanylate cyclase domain-containing protein</fullName>
    </recommendedName>
</protein>
<proteinExistence type="predicted"/>
<dbReference type="Proteomes" id="UP000595917">
    <property type="component" value="Chromosome"/>
</dbReference>
<gene>
    <name evidence="3" type="ORF">JFL75_07565</name>
</gene>
<dbReference type="AlphaFoldDB" id="A0A7T7XQT4"/>
<sequence length="822" mass="89646">MPKKRSLIRLLLPLLAGIFFVLLGVYLLLGPRLGPHYDFLLKKRPAPAIAPGLMLIDTGRTNGLENFLDPMTLIAAMECTAELGAASVLVQAPVLGMSAGGAENAGELLLRFEDEFSRVKENIDSLFTAILTGSVDPADTGSYVTSLLFLVDRSKDRLLSDLYRNGRIGSEQISQAAEAYGPVWFARDFQASLFRPGEGDSSGAGEAADYPGNPWYFRVPPDPDGTVRRIPPVLYSGEEEREYIAFAAVKEMLRPSAAGRDEWGMVLRGVSLPGKTGSDLFIPLDETGAVLIPILPEGAVFPRIGLSELIRYAELDRELYRILTEMQQLGYFRSLEPEQYPVFLYDFALDARNSLLISKDPADRGEWVLLREQYLEGLKFFFSGPAESDLVNGYEEIIGSGELDEAGIAQLGEFRDDLIAVFAGARNLFEEFSSLRESLAVRLSGAFCVFGAPASGGHPENGAGPVNPSDTEASLLFANTVITGQGPVPVQWPELAFWSLIPVILCALLVWRCGPWLSLFLGIVFSTVAGIVFSYIFIYSGRWIDPLVPAAGVFAAAAAAAVLGLILKRRDRSLFRRAYGPYVSGKILRRIVRAGRPEPSETITLDAVIVAVRFPDLFSRESRDNPSASAGMVRGYRDTVSRILKDAGAAMVGSDGDLVLAAFGSPLDRQHSRAGKGARPELPPENHSAAEGTKKKHGKHIRKISDSLEKALRTAADISENDEARSWYFGIDAGECAFMYSEAFGYAAFGHPVVRARLLSSIAYRYESRVLISDTVYDRLSRQNAFAGDTPAIRKLDTMTERISGKEEEFFGIFPGGPAGDT</sequence>